<dbReference type="eggNOG" id="COG0702">
    <property type="taxonomic scope" value="Bacteria"/>
</dbReference>
<dbReference type="Gene3D" id="3.40.50.720">
    <property type="entry name" value="NAD(P)-binding Rossmann-like Domain"/>
    <property type="match status" value="1"/>
</dbReference>
<evidence type="ECO:0000313" key="5">
    <source>
        <dbReference type="Proteomes" id="UP000029734"/>
    </source>
</evidence>
<evidence type="ECO:0000259" key="3">
    <source>
        <dbReference type="Pfam" id="PF05368"/>
    </source>
</evidence>
<comment type="similarity">
    <text evidence="1">Belongs to the NmrA-type oxidoreductase family.</text>
</comment>
<dbReference type="Proteomes" id="UP000029734">
    <property type="component" value="Unassembled WGS sequence"/>
</dbReference>
<evidence type="ECO:0000256" key="2">
    <source>
        <dbReference type="ARBA" id="ARBA00022857"/>
    </source>
</evidence>
<reference evidence="4 5" key="2">
    <citation type="submission" date="2014-10" db="EMBL/GenBank/DDBJ databases">
        <title>Comparative genomics of the Paenibacillus odorifer group.</title>
        <authorList>
            <person name="Tsai Y.-C."/>
            <person name="Martin N."/>
            <person name="Korlach J."/>
            <person name="Wiedmann M."/>
        </authorList>
    </citation>
    <scope>NUCLEOTIDE SEQUENCE [LARGE SCALE GENOMIC DNA]</scope>
    <source>
        <strain evidence="4 5">DSM 18334</strain>
    </source>
</reference>
<dbReference type="RefSeq" id="WP_036649137.1">
    <property type="nucleotide sequence ID" value="NZ_JQCR01000002.1"/>
</dbReference>
<evidence type="ECO:0000256" key="1">
    <source>
        <dbReference type="ARBA" id="ARBA00006328"/>
    </source>
</evidence>
<dbReference type="CDD" id="cd05251">
    <property type="entry name" value="NmrA_like_SDR_a"/>
    <property type="match status" value="1"/>
</dbReference>
<accession>A0A098M8F7</accession>
<dbReference type="InterPro" id="IPR051164">
    <property type="entry name" value="NmrA-like_oxidored"/>
</dbReference>
<dbReference type="InterPro" id="IPR008030">
    <property type="entry name" value="NmrA-like"/>
</dbReference>
<dbReference type="Gene3D" id="3.90.25.10">
    <property type="entry name" value="UDP-galactose 4-epimerase, domain 1"/>
    <property type="match status" value="1"/>
</dbReference>
<proteinExistence type="inferred from homology"/>
<keyword evidence="5" id="KW-1185">Reference proteome</keyword>
<protein>
    <recommendedName>
        <fullName evidence="3">NmrA-like domain-containing protein</fullName>
    </recommendedName>
</protein>
<comment type="caution">
    <text evidence="4">The sequence shown here is derived from an EMBL/GenBank/DDBJ whole genome shotgun (WGS) entry which is preliminary data.</text>
</comment>
<name>A0A098M8F7_9BACL</name>
<dbReference type="Pfam" id="PF05368">
    <property type="entry name" value="NmrA"/>
    <property type="match status" value="1"/>
</dbReference>
<keyword evidence="2" id="KW-0521">NADP</keyword>
<dbReference type="AlphaFoldDB" id="A0A098M8F7"/>
<feature type="domain" description="NmrA-like" evidence="3">
    <location>
        <begin position="5"/>
        <end position="223"/>
    </location>
</feature>
<dbReference type="STRING" id="268407.PWYN_05295"/>
<organism evidence="4 5">
    <name type="scientific">Paenibacillus wynnii</name>
    <dbReference type="NCBI Taxonomy" id="268407"/>
    <lineage>
        <taxon>Bacteria</taxon>
        <taxon>Bacillati</taxon>
        <taxon>Bacillota</taxon>
        <taxon>Bacilli</taxon>
        <taxon>Bacillales</taxon>
        <taxon>Paenibacillaceae</taxon>
        <taxon>Paenibacillus</taxon>
    </lineage>
</organism>
<dbReference type="PANTHER" id="PTHR42748">
    <property type="entry name" value="NITROGEN METABOLITE REPRESSION PROTEIN NMRA FAMILY MEMBER"/>
    <property type="match status" value="1"/>
</dbReference>
<reference evidence="4 5" key="1">
    <citation type="submission" date="2014-08" db="EMBL/GenBank/DDBJ databases">
        <authorList>
            <person name="den Bakker H.C."/>
        </authorList>
    </citation>
    <scope>NUCLEOTIDE SEQUENCE [LARGE SCALE GENOMIC DNA]</scope>
    <source>
        <strain evidence="4 5">DSM 18334</strain>
    </source>
</reference>
<evidence type="ECO:0000313" key="4">
    <source>
        <dbReference type="EMBL" id="KGE18835.1"/>
    </source>
</evidence>
<gene>
    <name evidence="4" type="ORF">PWYN_05295</name>
</gene>
<dbReference type="EMBL" id="JQCR01000002">
    <property type="protein sequence ID" value="KGE18835.1"/>
    <property type="molecule type" value="Genomic_DNA"/>
</dbReference>
<dbReference type="PANTHER" id="PTHR42748:SF7">
    <property type="entry name" value="NMRA LIKE REDOX SENSOR 1-RELATED"/>
    <property type="match status" value="1"/>
</dbReference>
<sequence length="280" mass="31683">MSNQNKLILVFGATGNQGGAAVEELLAQGWKVRAVSRRLDTPVVQELQNKGAQVVQANLDDRQSLLEAMVGVYGVYMVQPIINDDPEKELQQGKNVLDMAKKAGIFHFIYSSAGGVDRNRGGAHFDIMWQIEQYIREMDLPYTMLRPAFFMENFKRVVQVQDAQLLIPEFINANTAFQMISSKDIAAFAVIAFNQPENFTREAVEIAGDEISLTQVKQLFSQLFDIPTKILETPRGQFPGREWLEQVGYQADIHALREIHPGLLDLKSWVRISDWNPRNC</sequence>
<dbReference type="InterPro" id="IPR036291">
    <property type="entry name" value="NAD(P)-bd_dom_sf"/>
</dbReference>
<dbReference type="OrthoDB" id="9794300at2"/>
<dbReference type="SUPFAM" id="SSF51735">
    <property type="entry name" value="NAD(P)-binding Rossmann-fold domains"/>
    <property type="match status" value="1"/>
</dbReference>